<protein>
    <submittedName>
        <fullName evidence="4">DNA methylase</fullName>
    </submittedName>
</protein>
<dbReference type="GO" id="GO:0009307">
    <property type="term" value="P:DNA restriction-modification system"/>
    <property type="evidence" value="ECO:0007669"/>
    <property type="project" value="UniProtKB-KW"/>
</dbReference>
<dbReference type="GO" id="GO:0008170">
    <property type="term" value="F:N-methyltransferase activity"/>
    <property type="evidence" value="ECO:0007669"/>
    <property type="project" value="InterPro"/>
</dbReference>
<dbReference type="SUPFAM" id="SSF52540">
    <property type="entry name" value="P-loop containing nucleoside triphosphate hydrolases"/>
    <property type="match status" value="2"/>
</dbReference>
<dbReference type="InterPro" id="IPR002052">
    <property type="entry name" value="DNA_methylase_N6_adenine_CS"/>
</dbReference>
<keyword evidence="4" id="KW-0808">Transferase</keyword>
<dbReference type="InterPro" id="IPR029063">
    <property type="entry name" value="SAM-dependent_MTases_sf"/>
</dbReference>
<dbReference type="PANTHER" id="PTHR41313">
    <property type="entry name" value="ADENINE-SPECIFIC METHYLTRANSFERASE"/>
    <property type="match status" value="1"/>
</dbReference>
<keyword evidence="1" id="KW-0680">Restriction system</keyword>
<dbReference type="InterPro" id="IPR014001">
    <property type="entry name" value="Helicase_ATP-bd"/>
</dbReference>
<dbReference type="PRINTS" id="PR00507">
    <property type="entry name" value="N12N6MTFRASE"/>
</dbReference>
<evidence type="ECO:0000256" key="1">
    <source>
        <dbReference type="ARBA" id="ARBA00022747"/>
    </source>
</evidence>
<reference evidence="4 5" key="1">
    <citation type="submission" date="2017-01" db="EMBL/GenBank/DDBJ databases">
        <title>Genome Analysis of Deinococcus marmoris KOPRI26562.</title>
        <authorList>
            <person name="Kim J.H."/>
            <person name="Oh H.-M."/>
        </authorList>
    </citation>
    <scope>NUCLEOTIDE SEQUENCE [LARGE SCALE GENOMIC DNA]</scope>
    <source>
        <strain evidence="4 5">KOPRI26562</strain>
    </source>
</reference>
<dbReference type="Gene3D" id="3.40.50.300">
    <property type="entry name" value="P-loop containing nucleotide triphosphate hydrolases"/>
    <property type="match status" value="2"/>
</dbReference>
<dbReference type="InterPro" id="IPR027417">
    <property type="entry name" value="P-loop_NTPase"/>
</dbReference>
<dbReference type="EMBL" id="MSTI01000144">
    <property type="protein sequence ID" value="OLV16369.1"/>
    <property type="molecule type" value="Genomic_DNA"/>
</dbReference>
<dbReference type="PROSITE" id="PS51194">
    <property type="entry name" value="HELICASE_CTER"/>
    <property type="match status" value="1"/>
</dbReference>
<dbReference type="Pfam" id="PF00176">
    <property type="entry name" value="SNF2-rel_dom"/>
    <property type="match status" value="1"/>
</dbReference>
<feature type="domain" description="Helicase ATP-binding" evidence="2">
    <location>
        <begin position="817"/>
        <end position="1088"/>
    </location>
</feature>
<dbReference type="SUPFAM" id="SSF53335">
    <property type="entry name" value="S-adenosyl-L-methionine-dependent methyltransferases"/>
    <property type="match status" value="1"/>
</dbReference>
<dbReference type="PROSITE" id="PS51192">
    <property type="entry name" value="HELICASE_ATP_BIND_1"/>
    <property type="match status" value="1"/>
</dbReference>
<dbReference type="InterPro" id="IPR052933">
    <property type="entry name" value="DNA_Protect_Modify"/>
</dbReference>
<organism evidence="4 5">
    <name type="scientific">Deinococcus marmoris</name>
    <dbReference type="NCBI Taxonomy" id="249408"/>
    <lineage>
        <taxon>Bacteria</taxon>
        <taxon>Thermotogati</taxon>
        <taxon>Deinococcota</taxon>
        <taxon>Deinococci</taxon>
        <taxon>Deinococcales</taxon>
        <taxon>Deinococcaceae</taxon>
        <taxon>Deinococcus</taxon>
    </lineage>
</organism>
<keyword evidence="5" id="KW-1185">Reference proteome</keyword>
<dbReference type="PANTHER" id="PTHR41313:SF1">
    <property type="entry name" value="DNA METHYLASE ADENINE-SPECIFIC DOMAIN-CONTAINING PROTEIN"/>
    <property type="match status" value="1"/>
</dbReference>
<dbReference type="InterPro" id="IPR003356">
    <property type="entry name" value="DNA_methylase_A-5"/>
</dbReference>
<feature type="domain" description="Helicase C-terminal" evidence="3">
    <location>
        <begin position="1226"/>
        <end position="1384"/>
    </location>
</feature>
<dbReference type="Pfam" id="PF02384">
    <property type="entry name" value="N6_Mtase"/>
    <property type="match status" value="1"/>
</dbReference>
<dbReference type="PROSITE" id="PS00092">
    <property type="entry name" value="N6_MTASE"/>
    <property type="match status" value="1"/>
</dbReference>
<dbReference type="GO" id="GO:0003677">
    <property type="term" value="F:DNA binding"/>
    <property type="evidence" value="ECO:0007669"/>
    <property type="project" value="InterPro"/>
</dbReference>
<accession>A0A1U7NTW7</accession>
<dbReference type="Pfam" id="PF00271">
    <property type="entry name" value="Helicase_C"/>
    <property type="match status" value="1"/>
</dbReference>
<evidence type="ECO:0000259" key="2">
    <source>
        <dbReference type="PROSITE" id="PS51192"/>
    </source>
</evidence>
<sequence>MTAMTQTSKAKSTVPSLFAALEEPGQQEPSAVPALPEEQTELAAFTMLSTPSRAPDTSGLPLGTEALVKASDAERVRANGLAREVAMSEGTMTPQATAALRAWSGEGNLGGSTSAFYTPGALAGFMWNVLEGLKAGSRALEFACGGGVFFEHAPQGTLLSGVEIDETTARVARTLYPHAHVHHAPFETYHTQSGDAPFDVVIGNPPFGVRGASAYRDRPEIEAAHWYFVLAGLERLQGGGLMAVIVPESMLRNPSEQMLRERLLDSAHLLCASAIPESAFRATGAGVSTALLILRRHDAGVGEAMKKLSEDERATLREARMTDDGLLRHFVTGTALFYKRNETWQTTYGFPRLGESKEETLRAGRFGDPVYGGPLHLDADKLETVTAFCRDRQHGVLTRTGLLSAVYTLLGSDASARAAQGVPQAHPIQNGQVSSCGRYRFARGGWQYADALNTPSTLSALNVARAVVAARAAVNRGGAQARRDEALQAHTAHLAQHGAYDIPALKKAARTLNVLGVLTGEGDVGALLAELPAQPLTFQGQGMEAVAQELEAYGMLSAANLSQHAGVTQNAAYAHLRAAYAYTGRLWEARSTYLRGNAHSRALHAEELSASASGQEREALISQACELRALAPWTDLSDMTLEARDPLIPESILSEWVNAALGSYTTLKRNAWDKDGERVGLLHAAREGGAVTLRIRNTLSGADNLEDRRQIEPGRVRALEAYLNFATPVGTVVNQNLKSPEQIAAERAAHVQAAGRWEKELAAQFRSFVLGGPYAAEIERLLNEGRYGLIPAQPDHRPLLLAGYSGPLAHPFQAAHVRTAARMDGAILNFDVGLGKTLTGLMLAALLLQSGRARTVAIVVPLSRLADWVMNARTALEKLNVVVIGGAVACNENGSFTLDENGEPVVRSESAGARSAKLARLLTHPPDVVILTLDAFEAVPMLEETRLRMIHSDPTLMAGADQGTTFDERSRKMSGHRKLSAVEKTVGRHLARVRVSTHTDLPWEVLGIGAIITDEVHALKNSYSAPTVYGESNPKFLGSGGESNRAIDAVHKYRFVRAFGGATVGLSATWFTNSPIEIFNQLALHTDALAAYGLSTVAAFTARFCVIESRLITLPDGEVEFKPCVVGFRNLPELRAIMAQHVIRETEDTCLMHTGVGMPLPPLETVEHLFDLPAEVMERYEEERGSLAEVESEGKMHLFSIFARMMKLTLHPPLLGVGAPSVRFAECVSACLKAREAGGRNVVFLSMGGKGGEAYSALRDMLIAGGYPAGEIETITASSHPAAGQRLGVERRLQRGELSCVIGSAVIEQGANFQGATDLHHLDYPHHSKAFDQRIGRARRQGTRVLKIRNHLYFGRDSFDMLRYQNMLGKKGWAEQVYDPSVLSCENSDAGFDGEELAVMLSRDPQAMRAQILKKKEERHQQTRAATLLDDAAMIREYLDTIRLLRSRHAAAQGREKGPSVHDKAGITRLVTALRTLHAGVVRLRAAGHPLSAVTRLKAAPVWAAGLPMHPGLEFTTGGVSYRVKLAESASPSVAVEELPGHALKLLAISEIEPEQVTPTRDEDAYGDEALTALPRKLREQIEAEAQPVAEVVAQPAAVAQPAGQAAPVSSEPMPITPPPARPYGLSVAHAARPHQALFSVVDDHLEAGALSGAAVFALEYRADQSVRVVTLIVPDPQRSQRTRQLLLARDTRLRVRVDALLATAV</sequence>
<dbReference type="InterPro" id="IPR001650">
    <property type="entry name" value="Helicase_C-like"/>
</dbReference>
<keyword evidence="4" id="KW-0489">Methyltransferase</keyword>
<name>A0A1U7NTW7_9DEIO</name>
<evidence type="ECO:0000259" key="3">
    <source>
        <dbReference type="PROSITE" id="PS51194"/>
    </source>
</evidence>
<gene>
    <name evidence="4" type="ORF">BOO71_0012016</name>
</gene>
<dbReference type="GO" id="GO:0005524">
    <property type="term" value="F:ATP binding"/>
    <property type="evidence" value="ECO:0007669"/>
    <property type="project" value="InterPro"/>
</dbReference>
<dbReference type="Proteomes" id="UP000186607">
    <property type="component" value="Unassembled WGS sequence"/>
</dbReference>
<dbReference type="GO" id="GO:0032259">
    <property type="term" value="P:methylation"/>
    <property type="evidence" value="ECO:0007669"/>
    <property type="project" value="UniProtKB-KW"/>
</dbReference>
<dbReference type="Gene3D" id="3.40.50.150">
    <property type="entry name" value="Vaccinia Virus protein VP39"/>
    <property type="match status" value="1"/>
</dbReference>
<proteinExistence type="predicted"/>
<evidence type="ECO:0000313" key="4">
    <source>
        <dbReference type="EMBL" id="OLV16369.1"/>
    </source>
</evidence>
<comment type="caution">
    <text evidence="4">The sequence shown here is derived from an EMBL/GenBank/DDBJ whole genome shotgun (WGS) entry which is preliminary data.</text>
</comment>
<dbReference type="STRING" id="249408.BOO71_0012016"/>
<dbReference type="InterPro" id="IPR000330">
    <property type="entry name" value="SNF2_N"/>
</dbReference>
<evidence type="ECO:0000313" key="5">
    <source>
        <dbReference type="Proteomes" id="UP000186607"/>
    </source>
</evidence>